<feature type="transmembrane region" description="Helical" evidence="8">
    <location>
        <begin position="99"/>
        <end position="117"/>
    </location>
</feature>
<evidence type="ECO:0000256" key="1">
    <source>
        <dbReference type="ARBA" id="ARBA00004651"/>
    </source>
</evidence>
<dbReference type="EMBL" id="AP022839">
    <property type="protein sequence ID" value="BCA94952.1"/>
    <property type="molecule type" value="Genomic_DNA"/>
</dbReference>
<dbReference type="PANTHER" id="PTHR22926:SF3">
    <property type="entry name" value="UNDECAPRENYL-PHOSPHATE ALPHA-N-ACETYLGLUCOSAMINYL 1-PHOSPHATE TRANSFERASE"/>
    <property type="match status" value="1"/>
</dbReference>
<dbReference type="KEGG" id="lant:TUM19329_13130"/>
<keyword evidence="3 9" id="KW-0808">Transferase</keyword>
<comment type="subcellular location">
    <subcellularLocation>
        <location evidence="1">Cell membrane</location>
        <topology evidence="1">Multi-pass membrane protein</topology>
    </subcellularLocation>
</comment>
<comment type="cofactor">
    <cofactor evidence="7">
        <name>Mg(2+)</name>
        <dbReference type="ChEBI" id="CHEBI:18420"/>
    </cofactor>
</comment>
<dbReference type="GO" id="GO:0044038">
    <property type="term" value="P:cell wall macromolecule biosynthetic process"/>
    <property type="evidence" value="ECO:0007669"/>
    <property type="project" value="TreeGrafter"/>
</dbReference>
<feature type="transmembrane region" description="Helical" evidence="8">
    <location>
        <begin position="123"/>
        <end position="143"/>
    </location>
</feature>
<feature type="transmembrane region" description="Helical" evidence="8">
    <location>
        <begin position="155"/>
        <end position="173"/>
    </location>
</feature>
<dbReference type="CDD" id="cd06854">
    <property type="entry name" value="GT_WbpL_WbcO_like"/>
    <property type="match status" value="1"/>
</dbReference>
<dbReference type="PANTHER" id="PTHR22926">
    <property type="entry name" value="PHOSPHO-N-ACETYLMURAMOYL-PENTAPEPTIDE-TRANSFERASE"/>
    <property type="match status" value="1"/>
</dbReference>
<keyword evidence="5 8" id="KW-1133">Transmembrane helix</keyword>
<evidence type="ECO:0000313" key="10">
    <source>
        <dbReference type="Proteomes" id="UP000502894"/>
    </source>
</evidence>
<feature type="transmembrane region" description="Helical" evidence="8">
    <location>
        <begin position="208"/>
        <end position="226"/>
    </location>
</feature>
<feature type="transmembrane region" description="Helical" evidence="8">
    <location>
        <begin position="68"/>
        <end position="87"/>
    </location>
</feature>
<keyword evidence="2" id="KW-1003">Cell membrane</keyword>
<feature type="binding site" evidence="7">
    <location>
        <position position="207"/>
    </location>
    <ligand>
        <name>Mg(2+)</name>
        <dbReference type="ChEBI" id="CHEBI:18420"/>
    </ligand>
</feature>
<dbReference type="GO" id="GO:0046872">
    <property type="term" value="F:metal ion binding"/>
    <property type="evidence" value="ECO:0007669"/>
    <property type="project" value="UniProtKB-KW"/>
</dbReference>
<feature type="transmembrane region" description="Helical" evidence="8">
    <location>
        <begin position="42"/>
        <end position="62"/>
    </location>
</feature>
<dbReference type="GO" id="GO:0009103">
    <property type="term" value="P:lipopolysaccharide biosynthetic process"/>
    <property type="evidence" value="ECO:0007669"/>
    <property type="project" value="TreeGrafter"/>
</dbReference>
<organism evidence="9 10">
    <name type="scientific">Legionella antarctica</name>
    <dbReference type="NCBI Taxonomy" id="2708020"/>
    <lineage>
        <taxon>Bacteria</taxon>
        <taxon>Pseudomonadati</taxon>
        <taxon>Pseudomonadota</taxon>
        <taxon>Gammaproteobacteria</taxon>
        <taxon>Legionellales</taxon>
        <taxon>Legionellaceae</taxon>
        <taxon>Legionella</taxon>
    </lineage>
</organism>
<evidence type="ECO:0000256" key="7">
    <source>
        <dbReference type="PIRSR" id="PIRSR600715-1"/>
    </source>
</evidence>
<keyword evidence="10" id="KW-1185">Reference proteome</keyword>
<evidence type="ECO:0000256" key="4">
    <source>
        <dbReference type="ARBA" id="ARBA00022692"/>
    </source>
</evidence>
<keyword evidence="6 8" id="KW-0472">Membrane</keyword>
<evidence type="ECO:0000313" key="9">
    <source>
        <dbReference type="EMBL" id="BCA94952.1"/>
    </source>
</evidence>
<dbReference type="GO" id="GO:0005886">
    <property type="term" value="C:plasma membrane"/>
    <property type="evidence" value="ECO:0007669"/>
    <property type="project" value="UniProtKB-SubCell"/>
</dbReference>
<evidence type="ECO:0000256" key="3">
    <source>
        <dbReference type="ARBA" id="ARBA00022679"/>
    </source>
</evidence>
<feature type="transmembrane region" description="Helical" evidence="8">
    <location>
        <begin position="179"/>
        <end position="196"/>
    </location>
</feature>
<dbReference type="GO" id="GO:0071555">
    <property type="term" value="P:cell wall organization"/>
    <property type="evidence" value="ECO:0007669"/>
    <property type="project" value="TreeGrafter"/>
</dbReference>
<feature type="transmembrane region" description="Helical" evidence="8">
    <location>
        <begin position="6"/>
        <end position="22"/>
    </location>
</feature>
<dbReference type="GO" id="GO:0016780">
    <property type="term" value="F:phosphotransferase activity, for other substituted phosphate groups"/>
    <property type="evidence" value="ECO:0007669"/>
    <property type="project" value="InterPro"/>
</dbReference>
<name>A0A6F8T4K1_9GAMM</name>
<dbReference type="RefSeq" id="WP_420814317.1">
    <property type="nucleotide sequence ID" value="NZ_AP022839.1"/>
</dbReference>
<dbReference type="AlphaFoldDB" id="A0A6F8T4K1"/>
<evidence type="ECO:0000256" key="2">
    <source>
        <dbReference type="ARBA" id="ARBA00022475"/>
    </source>
</evidence>
<keyword evidence="7" id="KW-0479">Metal-binding</keyword>
<dbReference type="InterPro" id="IPR000715">
    <property type="entry name" value="Glycosyl_transferase_4"/>
</dbReference>
<sequence length="337" mass="38400">MIILSIFALLSTIMTKLFYILAQNTRLVDKPNERSLHLKPTVRGGGVVFIGLSLISLTFLSYFTGASLAQQIVLIFSIFLLATISFIDDLYQLSAKSRFLVQCIVALSVSLFLRPEILDFGVFIINTRFLIVPFLFFAVIWAINHFNFMDGLDGLCALQAIFLFASYALLFSIHDALLYQEFCFVLIGSLFGFLIFNFPPAKLFMGDIGSATLGFITFCLAVIAQQKFQIPIIYWFILNGLFLFDATITLIRRVINKEKFSVAHRKHAYQRLKQYGLDTRLILLGQIFINASFLLGILLLHNNNLSLSILLFFMVGLMSLIYYFIEKLFPMFQTIKL</sequence>
<evidence type="ECO:0000256" key="8">
    <source>
        <dbReference type="SAM" id="Phobius"/>
    </source>
</evidence>
<dbReference type="Pfam" id="PF00953">
    <property type="entry name" value="Glycos_transf_4"/>
    <property type="match status" value="1"/>
</dbReference>
<evidence type="ECO:0000256" key="5">
    <source>
        <dbReference type="ARBA" id="ARBA00022989"/>
    </source>
</evidence>
<protein>
    <submittedName>
        <fullName evidence="9">Glycosyl transferase</fullName>
    </submittedName>
</protein>
<keyword evidence="4 8" id="KW-0812">Transmembrane</keyword>
<gene>
    <name evidence="9" type="ORF">TUM19329_13130</name>
</gene>
<feature type="binding site" evidence="7">
    <location>
        <position position="147"/>
    </location>
    <ligand>
        <name>Mg(2+)</name>
        <dbReference type="ChEBI" id="CHEBI:18420"/>
    </ligand>
</feature>
<dbReference type="Proteomes" id="UP000502894">
    <property type="component" value="Chromosome"/>
</dbReference>
<feature type="transmembrane region" description="Helical" evidence="8">
    <location>
        <begin position="305"/>
        <end position="325"/>
    </location>
</feature>
<accession>A0A6F8T4K1</accession>
<evidence type="ECO:0000256" key="6">
    <source>
        <dbReference type="ARBA" id="ARBA00023136"/>
    </source>
</evidence>
<proteinExistence type="predicted"/>
<feature type="transmembrane region" description="Helical" evidence="8">
    <location>
        <begin position="281"/>
        <end position="299"/>
    </location>
</feature>
<feature type="transmembrane region" description="Helical" evidence="8">
    <location>
        <begin position="232"/>
        <end position="251"/>
    </location>
</feature>
<keyword evidence="7" id="KW-0460">Magnesium</keyword>
<reference evidence="9" key="1">
    <citation type="journal article" date="2020" name="Microbiol. Resour. Announc.">
        <title>Complete Genome Sequence of Novel Psychrotolerant Legionella Strain TUM19329, Isolated from Antarctic Lake Sediment.</title>
        <authorList>
            <person name="Shimada S."/>
            <person name="Nakai R."/>
            <person name="Aoki K."/>
            <person name="Shimoeda N."/>
            <person name="Ohno G."/>
            <person name="Miyazaki Y."/>
            <person name="Kudoh S."/>
            <person name="Imura S."/>
            <person name="Watanabe K."/>
            <person name="Ishii Y."/>
            <person name="Tateda K."/>
        </authorList>
    </citation>
    <scope>NUCLEOTIDE SEQUENCE [LARGE SCALE GENOMIC DNA]</scope>
    <source>
        <strain evidence="9">TUM19329</strain>
    </source>
</reference>